<evidence type="ECO:0000313" key="1">
    <source>
        <dbReference type="EMBL" id="RVU01208.1"/>
    </source>
</evidence>
<keyword evidence="2" id="KW-1185">Reference proteome</keyword>
<reference evidence="1 2" key="1">
    <citation type="submission" date="2019-01" db="EMBL/GenBank/DDBJ databases">
        <authorList>
            <person name="Chen W.-M."/>
        </authorList>
    </citation>
    <scope>NUCLEOTIDE SEQUENCE [LARGE SCALE GENOMIC DNA]</scope>
    <source>
        <strain evidence="1 2">YBJ-36</strain>
    </source>
</reference>
<comment type="caution">
    <text evidence="1">The sequence shown here is derived from an EMBL/GenBank/DDBJ whole genome shotgun (WGS) entry which is preliminary data.</text>
</comment>
<evidence type="ECO:0000313" key="2">
    <source>
        <dbReference type="Proteomes" id="UP000282759"/>
    </source>
</evidence>
<dbReference type="EMBL" id="SACK01000002">
    <property type="protein sequence ID" value="RVU01208.1"/>
    <property type="molecule type" value="Genomic_DNA"/>
</dbReference>
<gene>
    <name evidence="1" type="ORF">EOD41_04375</name>
</gene>
<dbReference type="Proteomes" id="UP000282759">
    <property type="component" value="Unassembled WGS sequence"/>
</dbReference>
<name>A0A3S2Y3L5_9SPHI</name>
<proteinExistence type="predicted"/>
<sequence>MLRCLMEKKEWDDEEYLVRAAGYCLLKFGHVYIWPVDELSADLELTISAYDRLLSISDNQINESFQPQLDQELTELKARLKSISSR</sequence>
<protein>
    <submittedName>
        <fullName evidence="1">Uncharacterized protein</fullName>
    </submittedName>
</protein>
<accession>A0A3S2Y3L5</accession>
<dbReference type="RefSeq" id="WP_127703584.1">
    <property type="nucleotide sequence ID" value="NZ_SACK01000002.1"/>
</dbReference>
<dbReference type="OrthoDB" id="4990567at2"/>
<organism evidence="1 2">
    <name type="scientific">Mucilaginibacter limnophilus</name>
    <dbReference type="NCBI Taxonomy" id="1932778"/>
    <lineage>
        <taxon>Bacteria</taxon>
        <taxon>Pseudomonadati</taxon>
        <taxon>Bacteroidota</taxon>
        <taxon>Sphingobacteriia</taxon>
        <taxon>Sphingobacteriales</taxon>
        <taxon>Sphingobacteriaceae</taxon>
        <taxon>Mucilaginibacter</taxon>
    </lineage>
</organism>
<dbReference type="AlphaFoldDB" id="A0A3S2Y3L5"/>